<name>A0AAD5JSK2_ACENE</name>
<evidence type="ECO:0000256" key="1">
    <source>
        <dbReference type="SAM" id="MobiDB-lite"/>
    </source>
</evidence>
<organism evidence="3 4">
    <name type="scientific">Acer negundo</name>
    <name type="common">Box elder</name>
    <dbReference type="NCBI Taxonomy" id="4023"/>
    <lineage>
        <taxon>Eukaryota</taxon>
        <taxon>Viridiplantae</taxon>
        <taxon>Streptophyta</taxon>
        <taxon>Embryophyta</taxon>
        <taxon>Tracheophyta</taxon>
        <taxon>Spermatophyta</taxon>
        <taxon>Magnoliopsida</taxon>
        <taxon>eudicotyledons</taxon>
        <taxon>Gunneridae</taxon>
        <taxon>Pentapetalae</taxon>
        <taxon>rosids</taxon>
        <taxon>malvids</taxon>
        <taxon>Sapindales</taxon>
        <taxon>Sapindaceae</taxon>
        <taxon>Hippocastanoideae</taxon>
        <taxon>Acereae</taxon>
        <taxon>Acer</taxon>
    </lineage>
</organism>
<dbReference type="Proteomes" id="UP001064489">
    <property type="component" value="Chromosome 9"/>
</dbReference>
<dbReference type="InterPro" id="IPR021099">
    <property type="entry name" value="PORR_domain"/>
</dbReference>
<evidence type="ECO:0000313" key="3">
    <source>
        <dbReference type="EMBL" id="KAI9200229.1"/>
    </source>
</evidence>
<sequence length="460" mass="54276">MCVTNLSRCNARLYSPRPFLYFLRSFSLWSMKKDPDLEAALSRNRRWIVNNQIKNIILRCPNQVASVRYLQKKFKTLDLQGKSINWLKKYPCCFEVFLEDDHEHYCRLTKRMMSLIEEEETVKDMQEPVFVERLARLLMMSRNQRLNVVKLNEFKRNFGFPDDYIIRILPKYPDTFRLVNYSGRKSSMEIELVSWNAELAVSAVEASARKKGSEPCFSCCLPSTWIKSLERFHEFNGTNYISPYSDPRGLEEGSKEMEKRTMGLVHELLSLTLWKKMSIMKLGHFKREFCLPEKLNVLLLKHPGIFYVSNKYKVYTVLLREGYNGSELIEKDPLIVVKDKFGELMKEGLHEYNQRRHFVNLEKKKKKKKGIVPVNPDKTKEGNTEIAEQDESGDKLEGLFNPEERKRFYRTLESELSLSFCFSSKPGNIKKLFGIYLTQWRKRSLLIRRSIWKMLASLNV</sequence>
<reference evidence="3" key="1">
    <citation type="journal article" date="2022" name="Plant J.">
        <title>Strategies of tolerance reflected in two North American maple genomes.</title>
        <authorList>
            <person name="McEvoy S.L."/>
            <person name="Sezen U.U."/>
            <person name="Trouern-Trend A."/>
            <person name="McMahon S.M."/>
            <person name="Schaberg P.G."/>
            <person name="Yang J."/>
            <person name="Wegrzyn J.L."/>
            <person name="Swenson N.G."/>
        </authorList>
    </citation>
    <scope>NUCLEOTIDE SEQUENCE</scope>
    <source>
        <strain evidence="3">91603</strain>
    </source>
</reference>
<feature type="domain" description="PORR" evidence="2">
    <location>
        <begin position="32"/>
        <end position="349"/>
    </location>
</feature>
<reference evidence="3" key="2">
    <citation type="submission" date="2023-02" db="EMBL/GenBank/DDBJ databases">
        <authorList>
            <person name="Swenson N.G."/>
            <person name="Wegrzyn J.L."/>
            <person name="Mcevoy S.L."/>
        </authorList>
    </citation>
    <scope>NUCLEOTIDE SEQUENCE</scope>
    <source>
        <strain evidence="3">91603</strain>
        <tissue evidence="3">Leaf</tissue>
    </source>
</reference>
<protein>
    <recommendedName>
        <fullName evidence="2">PORR domain-containing protein</fullName>
    </recommendedName>
</protein>
<feature type="region of interest" description="Disordered" evidence="1">
    <location>
        <begin position="372"/>
        <end position="392"/>
    </location>
</feature>
<dbReference type="Pfam" id="PF11955">
    <property type="entry name" value="PORR"/>
    <property type="match status" value="1"/>
</dbReference>
<accession>A0AAD5JSK2</accession>
<dbReference type="PANTHER" id="PTHR31476:SF5">
    <property type="entry name" value="UBIQUITIN CARBOXYL-TERMINAL HYDROLASE FAMILY PROTEIN"/>
    <property type="match status" value="1"/>
</dbReference>
<gene>
    <name evidence="3" type="ORF">LWI28_004551</name>
</gene>
<evidence type="ECO:0000259" key="2">
    <source>
        <dbReference type="Pfam" id="PF11955"/>
    </source>
</evidence>
<comment type="caution">
    <text evidence="3">The sequence shown here is derived from an EMBL/GenBank/DDBJ whole genome shotgun (WGS) entry which is preliminary data.</text>
</comment>
<dbReference type="GO" id="GO:0003723">
    <property type="term" value="F:RNA binding"/>
    <property type="evidence" value="ECO:0007669"/>
    <property type="project" value="InterPro"/>
</dbReference>
<dbReference type="AlphaFoldDB" id="A0AAD5JSK2"/>
<keyword evidence="4" id="KW-1185">Reference proteome</keyword>
<dbReference type="InterPro" id="IPR045040">
    <property type="entry name" value="PORR_fam"/>
</dbReference>
<dbReference type="PANTHER" id="PTHR31476">
    <property type="entry name" value="PROTEIN WHAT'S THIS FACTOR 1 HOMOLOG, CHLOROPLASTIC"/>
    <property type="match status" value="1"/>
</dbReference>
<evidence type="ECO:0000313" key="4">
    <source>
        <dbReference type="Proteomes" id="UP001064489"/>
    </source>
</evidence>
<proteinExistence type="predicted"/>
<dbReference type="EMBL" id="JAJSOW010000001">
    <property type="protein sequence ID" value="KAI9200229.1"/>
    <property type="molecule type" value="Genomic_DNA"/>
</dbReference>